<dbReference type="AlphaFoldDB" id="A0A0G9KNQ6"/>
<sequence length="385" mass="44404">MRKLSILNPIPPNMDRNSTVTQTNNLENLNKINAYVSGNKPELIFRGYNSNKEKIRLLADGCCAYCGIRVDEHYTTVVEHYKPKAELHFRVNEIRLDGLLLPEASRSGKHDKITDKCLFGYFQDGNYVENLLPSCGACNSGLGNNGIYVENKKGKGNIEYNIPYGKNNFFPILYTNRNSSGKLSDHRVNKLYIPDTATDKSLLFNPYFDDPDELFSFEFDKYIVAADGVGHIVKIKPNKSASKFNRLKAQVSINLLGLNRANLCIARYNKYKALEDIRLEIDEAAYKRDFNLNLWAKFSLNFTKEFHKNHAQMFGYGKKLAKEMGFYLRKVLIEKFPNESRGILNYVITFDELINKLSIFAKTYYDPRQINRQVNNVQRDILNHR</sequence>
<dbReference type="EMBL" id="JAIW01000063">
    <property type="protein sequence ID" value="KLE08177.1"/>
    <property type="molecule type" value="Genomic_DNA"/>
</dbReference>
<gene>
    <name evidence="1" type="ORF">AF80_10305</name>
</gene>
<evidence type="ECO:0000313" key="2">
    <source>
        <dbReference type="Proteomes" id="UP000035154"/>
    </source>
</evidence>
<dbReference type="PATRIC" id="fig|1447263.3.peg.2010"/>
<proteinExistence type="predicted"/>
<accession>A0A0G9KNQ6</accession>
<name>A0A0G9KNQ6_9BACT</name>
<evidence type="ECO:0000313" key="1">
    <source>
        <dbReference type="EMBL" id="KLE08177.1"/>
    </source>
</evidence>
<protein>
    <submittedName>
        <fullName evidence="1">Uncharacterized protein</fullName>
    </submittedName>
</protein>
<reference evidence="1 2" key="1">
    <citation type="submission" date="2014-01" db="EMBL/GenBank/DDBJ databases">
        <title>Development of a Comparative Genomic Fingerprinting Assay for High Resolution Genotyping of Arcobacter butzleri.</title>
        <authorList>
            <person name="Webb A.L."/>
            <person name="Inglis G.D."/>
            <person name="Kruczkiewicz P."/>
            <person name="Selinger L.B."/>
            <person name="Taboada E.N."/>
        </authorList>
    </citation>
    <scope>NUCLEOTIDE SEQUENCE [LARGE SCALE GENOMIC DNA]</scope>
    <source>
        <strain evidence="1 2">L355</strain>
    </source>
</reference>
<organism evidence="1 2">
    <name type="scientific">Aliarcobacter butzleri L355</name>
    <dbReference type="NCBI Taxonomy" id="1447263"/>
    <lineage>
        <taxon>Bacteria</taxon>
        <taxon>Pseudomonadati</taxon>
        <taxon>Campylobacterota</taxon>
        <taxon>Epsilonproteobacteria</taxon>
        <taxon>Campylobacterales</taxon>
        <taxon>Arcobacteraceae</taxon>
        <taxon>Aliarcobacter</taxon>
    </lineage>
</organism>
<dbReference type="Gene3D" id="1.10.30.50">
    <property type="match status" value="1"/>
</dbReference>
<comment type="caution">
    <text evidence="1">The sequence shown here is derived from an EMBL/GenBank/DDBJ whole genome shotgun (WGS) entry which is preliminary data.</text>
</comment>
<dbReference type="Proteomes" id="UP000035154">
    <property type="component" value="Unassembled WGS sequence"/>
</dbReference>
<dbReference type="RefSeq" id="WP_046998783.1">
    <property type="nucleotide sequence ID" value="NZ_JAIW01000063.1"/>
</dbReference>